<dbReference type="InParanoid" id="A0A0V0QYP9"/>
<proteinExistence type="predicted"/>
<name>A0A0V0QYP9_PSEPJ</name>
<dbReference type="OrthoDB" id="445362at2759"/>
<keyword evidence="2" id="KW-1185">Reference proteome</keyword>
<reference evidence="1 2" key="1">
    <citation type="journal article" date="2015" name="Sci. Rep.">
        <title>Genome of the facultative scuticociliatosis pathogen Pseudocohnilembus persalinus provides insight into its virulence through horizontal gene transfer.</title>
        <authorList>
            <person name="Xiong J."/>
            <person name="Wang G."/>
            <person name="Cheng J."/>
            <person name="Tian M."/>
            <person name="Pan X."/>
            <person name="Warren A."/>
            <person name="Jiang C."/>
            <person name="Yuan D."/>
            <person name="Miao W."/>
        </authorList>
    </citation>
    <scope>NUCLEOTIDE SEQUENCE [LARGE SCALE GENOMIC DNA]</scope>
    <source>
        <strain evidence="1">36N120E</strain>
    </source>
</reference>
<gene>
    <name evidence="1" type="ORF">PPERSA_00354</name>
</gene>
<accession>A0A0V0QYP9</accession>
<organism evidence="1 2">
    <name type="scientific">Pseudocohnilembus persalinus</name>
    <name type="common">Ciliate</name>
    <dbReference type="NCBI Taxonomy" id="266149"/>
    <lineage>
        <taxon>Eukaryota</taxon>
        <taxon>Sar</taxon>
        <taxon>Alveolata</taxon>
        <taxon>Ciliophora</taxon>
        <taxon>Intramacronucleata</taxon>
        <taxon>Oligohymenophorea</taxon>
        <taxon>Scuticociliatia</taxon>
        <taxon>Philasterida</taxon>
        <taxon>Pseudocohnilembidae</taxon>
        <taxon>Pseudocohnilembus</taxon>
    </lineage>
</organism>
<comment type="caution">
    <text evidence="1">The sequence shown here is derived from an EMBL/GenBank/DDBJ whole genome shotgun (WGS) entry which is preliminary data.</text>
</comment>
<sequence>MEQNLQNLIHQIDQCEKTQEVLQWMEQISQPQFGLIESLIQEFLKSINNNEQSIQVQNGILRAIRKLNEWVPLQITEQMKNNKDFPICLRDYCVKTKINQKIGDAYILLIEIFQKESFQPVINKDFIDILIYDIQYLQDESVLNQIILILVHVAHDMEKNNNQFNNNNSNNSDINNTINGLNQNTINDKNNNIVMEVIRNNQQCQSIISESFTMIVNMGQEDHILSCLNFVKMVFKYQLDQFFYNKDLLIMIEILTRQILEQGNDAYRLESLFSKLLTVD</sequence>
<evidence type="ECO:0000313" key="1">
    <source>
        <dbReference type="EMBL" id="KRX07197.1"/>
    </source>
</evidence>
<protein>
    <submittedName>
        <fullName evidence="1">Uncharacterized protein</fullName>
    </submittedName>
</protein>
<evidence type="ECO:0000313" key="2">
    <source>
        <dbReference type="Proteomes" id="UP000054937"/>
    </source>
</evidence>
<dbReference type="OMA" id="VICAGHE"/>
<dbReference type="AlphaFoldDB" id="A0A0V0QYP9"/>
<dbReference type="Proteomes" id="UP000054937">
    <property type="component" value="Unassembled WGS sequence"/>
</dbReference>
<dbReference type="EMBL" id="LDAU01000085">
    <property type="protein sequence ID" value="KRX07197.1"/>
    <property type="molecule type" value="Genomic_DNA"/>
</dbReference>